<evidence type="ECO:0000313" key="2">
    <source>
        <dbReference type="EMBL" id="EEQ33350.1"/>
    </source>
</evidence>
<reference evidence="3" key="1">
    <citation type="journal article" date="2012" name="MBio">
        <title>Comparative genome analysis of Trichophyton rubrum and related dermatophytes reveals candidate genes involved in infection.</title>
        <authorList>
            <person name="Martinez D.A."/>
            <person name="Oliver B.G."/>
            <person name="Graeser Y."/>
            <person name="Goldberg J.M."/>
            <person name="Li W."/>
            <person name="Martinez-Rossi N.M."/>
            <person name="Monod M."/>
            <person name="Shelest E."/>
            <person name="Barton R.C."/>
            <person name="Birch E."/>
            <person name="Brakhage A.A."/>
            <person name="Chen Z."/>
            <person name="Gurr S.J."/>
            <person name="Heiman D."/>
            <person name="Heitman J."/>
            <person name="Kosti I."/>
            <person name="Rossi A."/>
            <person name="Saif S."/>
            <person name="Samalova M."/>
            <person name="Saunders C.W."/>
            <person name="Shea T."/>
            <person name="Summerbell R.C."/>
            <person name="Xu J."/>
            <person name="Young S."/>
            <person name="Zeng Q."/>
            <person name="Birren B.W."/>
            <person name="Cuomo C.A."/>
            <person name="White T.C."/>
        </authorList>
    </citation>
    <scope>NUCLEOTIDE SEQUENCE [LARGE SCALE GENOMIC DNA]</scope>
    <source>
        <strain evidence="3">ATCC MYA-4605 / CBS 113480</strain>
    </source>
</reference>
<dbReference type="VEuPathDB" id="FungiDB:MCYG_06169"/>
<dbReference type="AlphaFoldDB" id="C5FTW6"/>
<dbReference type="Proteomes" id="UP000002035">
    <property type="component" value="Unassembled WGS sequence"/>
</dbReference>
<dbReference type="OMA" id="RVCGHNE"/>
<evidence type="ECO:0000256" key="1">
    <source>
        <dbReference type="SAM" id="MobiDB-lite"/>
    </source>
</evidence>
<dbReference type="RefSeq" id="XP_002844205.1">
    <property type="nucleotide sequence ID" value="XM_002844159.1"/>
</dbReference>
<dbReference type="EMBL" id="DS995706">
    <property type="protein sequence ID" value="EEQ33350.1"/>
    <property type="molecule type" value="Genomic_DNA"/>
</dbReference>
<dbReference type="eggNOG" id="ENOG502SXRJ">
    <property type="taxonomic scope" value="Eukaryota"/>
</dbReference>
<feature type="region of interest" description="Disordered" evidence="1">
    <location>
        <begin position="34"/>
        <end position="59"/>
    </location>
</feature>
<accession>C5FTW6</accession>
<feature type="compositionally biased region" description="Polar residues" evidence="1">
    <location>
        <begin position="36"/>
        <end position="58"/>
    </location>
</feature>
<dbReference type="GeneID" id="9222444"/>
<sequence>MQVAGVLSDLASLRACDHADALSLVNIHKAVLDTKPASSQSDPRAGQSHGQSQNQDVQRATELVDLHRSMKEHHIYRNGGVDAGLHQARMDVEDVLAKLGRS</sequence>
<proteinExistence type="predicted"/>
<protein>
    <submittedName>
        <fullName evidence="2">Uncharacterized protein</fullName>
    </submittedName>
</protein>
<dbReference type="OrthoDB" id="5394455at2759"/>
<dbReference type="HOGENOM" id="CLU_156018_0_0_1"/>
<organism evidence="2 3">
    <name type="scientific">Arthroderma otae (strain ATCC MYA-4605 / CBS 113480)</name>
    <name type="common">Microsporum canis</name>
    <dbReference type="NCBI Taxonomy" id="554155"/>
    <lineage>
        <taxon>Eukaryota</taxon>
        <taxon>Fungi</taxon>
        <taxon>Dikarya</taxon>
        <taxon>Ascomycota</taxon>
        <taxon>Pezizomycotina</taxon>
        <taxon>Eurotiomycetes</taxon>
        <taxon>Eurotiomycetidae</taxon>
        <taxon>Onygenales</taxon>
        <taxon>Arthrodermataceae</taxon>
        <taxon>Microsporum</taxon>
    </lineage>
</organism>
<keyword evidence="3" id="KW-1185">Reference proteome</keyword>
<gene>
    <name evidence="2" type="ORF">MCYG_06169</name>
</gene>
<name>C5FTW6_ARTOC</name>
<evidence type="ECO:0000313" key="3">
    <source>
        <dbReference type="Proteomes" id="UP000002035"/>
    </source>
</evidence>